<organism evidence="2 3">
    <name type="scientific">Rhinolophus ferrumequinum</name>
    <name type="common">Greater horseshoe bat</name>
    <dbReference type="NCBI Taxonomy" id="59479"/>
    <lineage>
        <taxon>Eukaryota</taxon>
        <taxon>Metazoa</taxon>
        <taxon>Chordata</taxon>
        <taxon>Craniata</taxon>
        <taxon>Vertebrata</taxon>
        <taxon>Euteleostomi</taxon>
        <taxon>Mammalia</taxon>
        <taxon>Eutheria</taxon>
        <taxon>Laurasiatheria</taxon>
        <taxon>Chiroptera</taxon>
        <taxon>Yinpterochiroptera</taxon>
        <taxon>Rhinolophoidea</taxon>
        <taxon>Rhinolophidae</taxon>
        <taxon>Rhinolophinae</taxon>
        <taxon>Rhinolophus</taxon>
    </lineage>
</organism>
<feature type="region of interest" description="Disordered" evidence="1">
    <location>
        <begin position="1"/>
        <end position="45"/>
    </location>
</feature>
<evidence type="ECO:0000256" key="1">
    <source>
        <dbReference type="SAM" id="MobiDB-lite"/>
    </source>
</evidence>
<sequence>MGDQHPPDQTQMAAGHTDPGHLMPLSFSPPPDSPSHRREAGSQSQLIPLWSGQALQGGVSLWTEPEPLQEGPCPWQWWALWGQESLGWEEGTFSYKPQPPSQRAFLPCHCGSLERGCEQTAT</sequence>
<name>A0A7J7X578_RHIFE</name>
<proteinExistence type="predicted"/>
<gene>
    <name evidence="2" type="ORF">mRhiFer1_010202</name>
</gene>
<dbReference type="AlphaFoldDB" id="A0A7J7X578"/>
<reference evidence="2 3" key="1">
    <citation type="journal article" date="2020" name="Nature">
        <title>Six reference-quality genomes reveal evolution of bat adaptations.</title>
        <authorList>
            <person name="Jebb D."/>
            <person name="Huang Z."/>
            <person name="Pippel M."/>
            <person name="Hughes G.M."/>
            <person name="Lavrichenko K."/>
            <person name="Devanna P."/>
            <person name="Winkler S."/>
            <person name="Jermiin L.S."/>
            <person name="Skirmuntt E.C."/>
            <person name="Katzourakis A."/>
            <person name="Burkitt-Gray L."/>
            <person name="Ray D.A."/>
            <person name="Sullivan K.A.M."/>
            <person name="Roscito J.G."/>
            <person name="Kirilenko B.M."/>
            <person name="Davalos L.M."/>
            <person name="Corthals A.P."/>
            <person name="Power M.L."/>
            <person name="Jones G."/>
            <person name="Ransome R.D."/>
            <person name="Dechmann D.K.N."/>
            <person name="Locatelli A.G."/>
            <person name="Puechmaille S.J."/>
            <person name="Fedrigo O."/>
            <person name="Jarvis E.D."/>
            <person name="Hiller M."/>
            <person name="Vernes S.C."/>
            <person name="Myers E.W."/>
            <person name="Teeling E.C."/>
        </authorList>
    </citation>
    <scope>NUCLEOTIDE SEQUENCE [LARGE SCALE GENOMIC DNA]</scope>
    <source>
        <strain evidence="2">MRhiFer1</strain>
        <tissue evidence="2">Lung</tissue>
    </source>
</reference>
<accession>A0A7J7X578</accession>
<protein>
    <submittedName>
        <fullName evidence="2">Uncharacterized protein</fullName>
    </submittedName>
</protein>
<comment type="caution">
    <text evidence="2">The sequence shown here is derived from an EMBL/GenBank/DDBJ whole genome shotgun (WGS) entry which is preliminary data.</text>
</comment>
<dbReference type="EMBL" id="JACAGC010000009">
    <property type="protein sequence ID" value="KAF6344823.1"/>
    <property type="molecule type" value="Genomic_DNA"/>
</dbReference>
<dbReference type="Proteomes" id="UP000585614">
    <property type="component" value="Unassembled WGS sequence"/>
</dbReference>
<evidence type="ECO:0000313" key="3">
    <source>
        <dbReference type="Proteomes" id="UP000585614"/>
    </source>
</evidence>
<evidence type="ECO:0000313" key="2">
    <source>
        <dbReference type="EMBL" id="KAF6344823.1"/>
    </source>
</evidence>